<evidence type="ECO:0000256" key="2">
    <source>
        <dbReference type="SAM" id="MobiDB-lite"/>
    </source>
</evidence>
<dbReference type="InterPro" id="IPR050738">
    <property type="entry name" value="Sulfatase"/>
</dbReference>
<dbReference type="EMBL" id="BLLK01000019">
    <property type="protein sequence ID" value="GFH44037.1"/>
    <property type="molecule type" value="Genomic_DNA"/>
</dbReference>
<feature type="compositionally biased region" description="Polar residues" evidence="2">
    <location>
        <begin position="664"/>
        <end position="676"/>
    </location>
</feature>
<feature type="region of interest" description="Disordered" evidence="2">
    <location>
        <begin position="579"/>
        <end position="829"/>
    </location>
</feature>
<dbReference type="Gene3D" id="3.30.1120.10">
    <property type="match status" value="1"/>
</dbReference>
<feature type="compositionally biased region" description="Low complexity" evidence="2">
    <location>
        <begin position="738"/>
        <end position="823"/>
    </location>
</feature>
<feature type="chain" id="PRO_5042154485" description="Sulfatase N-terminal domain-containing protein" evidence="3">
    <location>
        <begin position="24"/>
        <end position="855"/>
    </location>
</feature>
<accession>A0AAD3CDE1</accession>
<dbReference type="Proteomes" id="UP001054902">
    <property type="component" value="Unassembled WGS sequence"/>
</dbReference>
<feature type="compositionally biased region" description="Low complexity" evidence="2">
    <location>
        <begin position="586"/>
        <end position="614"/>
    </location>
</feature>
<keyword evidence="6" id="KW-1185">Reference proteome</keyword>
<sequence length="855" mass="93922">MKAVFAIMIILPQLLLLALLCNANKVENSIVKKIQDNNSGRKILERNKPNILLILADDVGTSDIPYWGDNIVPMTNIQKLQSKGVTFMDAHASPLCAPSRYMLLSGNYPHRGFLKNGSWNFKAGQNQFINNQKSIAQVLKDQLNYHTGMFGKWHLGGRVPSGGTYSEDKQRPLSCCNIDWNKPMEGGPNDIGFDESFYTMSGIQSAPYSFFRNGHLQTDIDNIKFWQKGTYTVNDNGESIISKAGEGDPNWDSTEYNMRLVKEVDDFLENHDTADPFFLYVGLGQVHAPHSPTKFYTDGTPVAGTFSHPHLDMLYEMDLVVGSMISSIEDRSLMNNTLIIFTSDNGGLVHFGHRDEFGRHFRGGKNEIWEGGHTIPLIMRYDGILPADEKRTGLVGLNDIYATLGDFAGFDIPNGSAQDSISFANHARSEQSASDRKYYGIWIWDKQSQSQAIRYGHYKYVITYTNPKEEYLFNLKNDVKEERNLLREDSWFYNNLKEHLSSKLRQIGVCPLDVEGHFELLAAEPDQGMNVTCEYFIEDDGARCETMILGEIKCNSVCGRFRDSCRLYKDSGENPYYPDRFLSHEPSLSPSPTSSPQPSQSPSSSYLPSFSSKPSMRKSFEPSFLPSLEPSGSSSSEPSSISSSRPSYSPSTTTSQTATDVPSSVPSSIHSAFPTTLSSHKEPPSSSPLPSAIISSRPSSLPSNDNSALPSHDPTESPSTTVSSRPSSLPSNGNSALPSHDPTESPSTTTSSSPSSLPSNSKSALPSHDPTESPSITMSSRPSSLPSNSKSAMPSHDPTESPSTTTSSSPSSLPSNSKSAIPSNNGTLQKSASKSFSFWLSSHLVILTTFILYGT</sequence>
<proteinExistence type="inferred from homology"/>
<comment type="caution">
    <text evidence="5">The sequence shown here is derived from an EMBL/GenBank/DDBJ whole genome shotgun (WGS) entry which is preliminary data.</text>
</comment>
<dbReference type="Gene3D" id="3.40.720.10">
    <property type="entry name" value="Alkaline Phosphatase, subunit A"/>
    <property type="match status" value="1"/>
</dbReference>
<comment type="similarity">
    <text evidence="1">Belongs to the sulfatase family.</text>
</comment>
<dbReference type="Pfam" id="PF00884">
    <property type="entry name" value="Sulfatase"/>
    <property type="match status" value="1"/>
</dbReference>
<reference evidence="5 6" key="1">
    <citation type="journal article" date="2021" name="Sci. Rep.">
        <title>The genome of the diatom Chaetoceros tenuissimus carries an ancient integrated fragment of an extant virus.</title>
        <authorList>
            <person name="Hongo Y."/>
            <person name="Kimura K."/>
            <person name="Takaki Y."/>
            <person name="Yoshida Y."/>
            <person name="Baba S."/>
            <person name="Kobayashi G."/>
            <person name="Nagasaki K."/>
            <person name="Hano T."/>
            <person name="Tomaru Y."/>
        </authorList>
    </citation>
    <scope>NUCLEOTIDE SEQUENCE [LARGE SCALE GENOMIC DNA]</scope>
    <source>
        <strain evidence="5 6">NIES-3715</strain>
    </source>
</reference>
<feature type="compositionally biased region" description="Low complexity" evidence="2">
    <location>
        <begin position="621"/>
        <end position="663"/>
    </location>
</feature>
<dbReference type="AlphaFoldDB" id="A0AAD3CDE1"/>
<feature type="signal peptide" evidence="3">
    <location>
        <begin position="1"/>
        <end position="23"/>
    </location>
</feature>
<dbReference type="PANTHER" id="PTHR42693">
    <property type="entry name" value="ARYLSULFATASE FAMILY MEMBER"/>
    <property type="match status" value="1"/>
</dbReference>
<evidence type="ECO:0000313" key="5">
    <source>
        <dbReference type="EMBL" id="GFH44037.1"/>
    </source>
</evidence>
<dbReference type="SUPFAM" id="SSF53649">
    <property type="entry name" value="Alkaline phosphatase-like"/>
    <property type="match status" value="1"/>
</dbReference>
<feature type="compositionally biased region" description="Low complexity" evidence="2">
    <location>
        <begin position="688"/>
        <end position="703"/>
    </location>
</feature>
<dbReference type="PANTHER" id="PTHR42693:SF33">
    <property type="entry name" value="ARYLSULFATASE"/>
    <property type="match status" value="1"/>
</dbReference>
<evidence type="ECO:0000256" key="3">
    <source>
        <dbReference type="SAM" id="SignalP"/>
    </source>
</evidence>
<keyword evidence="3" id="KW-0732">Signal</keyword>
<dbReference type="InterPro" id="IPR000917">
    <property type="entry name" value="Sulfatase_N"/>
</dbReference>
<feature type="domain" description="Sulfatase N-terminal" evidence="4">
    <location>
        <begin position="49"/>
        <end position="409"/>
    </location>
</feature>
<organism evidence="5 6">
    <name type="scientific">Chaetoceros tenuissimus</name>
    <dbReference type="NCBI Taxonomy" id="426638"/>
    <lineage>
        <taxon>Eukaryota</taxon>
        <taxon>Sar</taxon>
        <taxon>Stramenopiles</taxon>
        <taxon>Ochrophyta</taxon>
        <taxon>Bacillariophyta</taxon>
        <taxon>Coscinodiscophyceae</taxon>
        <taxon>Chaetocerotophycidae</taxon>
        <taxon>Chaetocerotales</taxon>
        <taxon>Chaetocerotaceae</taxon>
        <taxon>Chaetoceros</taxon>
    </lineage>
</organism>
<gene>
    <name evidence="5" type="ORF">CTEN210_00511</name>
</gene>
<dbReference type="GO" id="GO:0004065">
    <property type="term" value="F:arylsulfatase activity"/>
    <property type="evidence" value="ECO:0007669"/>
    <property type="project" value="TreeGrafter"/>
</dbReference>
<protein>
    <recommendedName>
        <fullName evidence="4">Sulfatase N-terminal domain-containing protein</fullName>
    </recommendedName>
</protein>
<evidence type="ECO:0000256" key="1">
    <source>
        <dbReference type="ARBA" id="ARBA00008779"/>
    </source>
</evidence>
<name>A0AAD3CDE1_9STRA</name>
<dbReference type="InterPro" id="IPR017850">
    <property type="entry name" value="Alkaline_phosphatase_core_sf"/>
</dbReference>
<evidence type="ECO:0000259" key="4">
    <source>
        <dbReference type="Pfam" id="PF00884"/>
    </source>
</evidence>
<evidence type="ECO:0000313" key="6">
    <source>
        <dbReference type="Proteomes" id="UP001054902"/>
    </source>
</evidence>
<feature type="compositionally biased region" description="Low complexity" evidence="2">
    <location>
        <begin position="716"/>
        <end position="731"/>
    </location>
</feature>